<dbReference type="PIRSF" id="PIRSF029063">
    <property type="entry name" value="IV_sec_VirJ"/>
    <property type="match status" value="1"/>
</dbReference>
<proteinExistence type="predicted"/>
<evidence type="ECO:0000313" key="3">
    <source>
        <dbReference type="Proteomes" id="UP001476583"/>
    </source>
</evidence>
<keyword evidence="3" id="KW-1185">Reference proteome</keyword>
<dbReference type="Pfam" id="PF06057">
    <property type="entry name" value="VirJ"/>
    <property type="match status" value="1"/>
</dbReference>
<name>A0ABZ2RCL7_ECTME</name>
<keyword evidence="2" id="KW-0378">Hydrolase</keyword>
<dbReference type="InterPro" id="IPR029058">
    <property type="entry name" value="AB_hydrolase_fold"/>
</dbReference>
<dbReference type="InterPro" id="IPR011225">
    <property type="entry name" value="IV_sec_VirJ"/>
</dbReference>
<dbReference type="SUPFAM" id="SSF53474">
    <property type="entry name" value="alpha/beta-Hydrolases"/>
    <property type="match status" value="1"/>
</dbReference>
<protein>
    <submittedName>
        <fullName evidence="2">AcvB/VirJ family lysyl-phosphatidylglycerol hydrolase</fullName>
    </submittedName>
</protein>
<dbReference type="InterPro" id="IPR010333">
    <property type="entry name" value="VirJ"/>
</dbReference>
<reference evidence="2 3" key="1">
    <citation type="submission" date="2024-03" db="EMBL/GenBank/DDBJ databases">
        <title>Complete genome of BD2.</title>
        <authorList>
            <person name="Cao G."/>
        </authorList>
    </citation>
    <scope>NUCLEOTIDE SEQUENCE [LARGE SCALE GENOMIC DNA]</scope>
    <source>
        <strain evidence="2 3">BD2</strain>
    </source>
</reference>
<dbReference type="Proteomes" id="UP001476583">
    <property type="component" value="Chromosome"/>
</dbReference>
<dbReference type="EMBL" id="CP148074">
    <property type="protein sequence ID" value="WXL24190.1"/>
    <property type="molecule type" value="Genomic_DNA"/>
</dbReference>
<organism evidence="2 3">
    <name type="scientific">Ectopseudomonas mendocina</name>
    <name type="common">Pseudomonas mendocina</name>
    <dbReference type="NCBI Taxonomy" id="300"/>
    <lineage>
        <taxon>Bacteria</taxon>
        <taxon>Pseudomonadati</taxon>
        <taxon>Pseudomonadota</taxon>
        <taxon>Gammaproteobacteria</taxon>
        <taxon>Pseudomonadales</taxon>
        <taxon>Pseudomonadaceae</taxon>
        <taxon>Ectopseudomonas</taxon>
    </lineage>
</organism>
<accession>A0ABZ2RCL7</accession>
<sequence>MFKVTRKQISLLIAVLLIAAGLLVYLCYNTHARIEHHTLADGSQVTLAIPDGKPTAWVLLASEEGQRLADDDLLEMALDNGVKLVEFTLPADDCAAQQQRAQAAVALLSGHLTLVAGIGKGAAFAWRWLATQNNDNAQALSVGFSLKQPDCALPLPSKAEHGHWFAAWNNNPDDPSARFARDLSNAHTSISDYDTTLPELLQQRLNELLQGQPDDMPTIEINNQQTAETVTLFYSGDGGWRDLDKAVAEEMSARNVPVVGVDCLRYFWQHKSPEQAAADLSRMMQYYREEWSTRRFVLAGFSFGADVLPAIYNRLPVADQQQVDAILLMALARSGSFQVEVKGWLGQSGQEALIGPELSKLPAEKVLCVYGEEEQTTSGCTEPTAVGEKLRLPGGHHFDENYPALAERLLQAIAQRQSQSTGH</sequence>
<evidence type="ECO:0000313" key="2">
    <source>
        <dbReference type="EMBL" id="WXL24190.1"/>
    </source>
</evidence>
<evidence type="ECO:0000259" key="1">
    <source>
        <dbReference type="Pfam" id="PF06057"/>
    </source>
</evidence>
<dbReference type="GO" id="GO:0016787">
    <property type="term" value="F:hydrolase activity"/>
    <property type="evidence" value="ECO:0007669"/>
    <property type="project" value="UniProtKB-KW"/>
</dbReference>
<dbReference type="Gene3D" id="3.40.50.1820">
    <property type="entry name" value="alpha/beta hydrolase"/>
    <property type="match status" value="1"/>
</dbReference>
<feature type="domain" description="Bacterial virulence" evidence="1">
    <location>
        <begin position="229"/>
        <end position="416"/>
    </location>
</feature>
<gene>
    <name evidence="2" type="ORF">WG219_12665</name>
</gene>